<keyword evidence="6 8" id="KW-0067">ATP-binding</keyword>
<keyword evidence="10" id="KW-1185">Reference proteome</keyword>
<dbReference type="HAMAP" id="MF_00158">
    <property type="entry name" value="PanC"/>
    <property type="match status" value="1"/>
</dbReference>
<dbReference type="Gene3D" id="3.40.50.620">
    <property type="entry name" value="HUPs"/>
    <property type="match status" value="1"/>
</dbReference>
<evidence type="ECO:0000256" key="3">
    <source>
        <dbReference type="ARBA" id="ARBA00022598"/>
    </source>
</evidence>
<dbReference type="PANTHER" id="PTHR21299">
    <property type="entry name" value="CYTIDYLATE KINASE/PANTOATE-BETA-ALANINE LIGASE"/>
    <property type="match status" value="1"/>
</dbReference>
<comment type="miscellaneous">
    <text evidence="8">The reaction proceeds by a bi uni uni bi ping pong mechanism.</text>
</comment>
<dbReference type="Pfam" id="PF02569">
    <property type="entry name" value="Pantoate_ligase"/>
    <property type="match status" value="1"/>
</dbReference>
<name>A0ABV3PYV6_9BACL</name>
<evidence type="ECO:0000256" key="6">
    <source>
        <dbReference type="ARBA" id="ARBA00022840"/>
    </source>
</evidence>
<gene>
    <name evidence="8 9" type="primary">panC</name>
    <name evidence="9" type="ORF">AB1471_00050</name>
</gene>
<keyword evidence="4 8" id="KW-0566">Pantothenate biosynthesis</keyword>
<protein>
    <recommendedName>
        <fullName evidence="8">Pantothenate synthetase</fullName>
        <shortName evidence="8">PS</shortName>
        <ecNumber evidence="8">6.3.2.1</ecNumber>
    </recommendedName>
    <alternativeName>
        <fullName evidence="8">Pantoate--beta-alanine ligase</fullName>
    </alternativeName>
    <alternativeName>
        <fullName evidence="8">Pantoate-activating enzyme</fullName>
    </alternativeName>
</protein>
<feature type="binding site" evidence="8">
    <location>
        <position position="176"/>
    </location>
    <ligand>
        <name>ATP</name>
        <dbReference type="ChEBI" id="CHEBI:30616"/>
    </ligand>
</feature>
<dbReference type="NCBIfam" id="TIGR00018">
    <property type="entry name" value="panC"/>
    <property type="match status" value="1"/>
</dbReference>
<dbReference type="EC" id="6.3.2.1" evidence="8"/>
<proteinExistence type="inferred from homology"/>
<evidence type="ECO:0000256" key="1">
    <source>
        <dbReference type="ARBA" id="ARBA00004990"/>
    </source>
</evidence>
<dbReference type="SUPFAM" id="SSF52374">
    <property type="entry name" value="Nucleotidylyl transferase"/>
    <property type="match status" value="1"/>
</dbReference>
<comment type="subunit">
    <text evidence="8">Homodimer.</text>
</comment>
<keyword evidence="5 8" id="KW-0547">Nucleotide-binding</keyword>
<keyword evidence="3 8" id="KW-0436">Ligase</keyword>
<dbReference type="Gene3D" id="3.30.1300.10">
    <property type="entry name" value="Pantoate-beta-alanine ligase, C-terminal domain"/>
    <property type="match status" value="1"/>
</dbReference>
<dbReference type="InterPro" id="IPR014729">
    <property type="entry name" value="Rossmann-like_a/b/a_fold"/>
</dbReference>
<evidence type="ECO:0000256" key="2">
    <source>
        <dbReference type="ARBA" id="ARBA00009256"/>
    </source>
</evidence>
<dbReference type="CDD" id="cd00560">
    <property type="entry name" value="PanC"/>
    <property type="match status" value="1"/>
</dbReference>
<evidence type="ECO:0000256" key="8">
    <source>
        <dbReference type="HAMAP-Rule" id="MF_00158"/>
    </source>
</evidence>
<organism evidence="9 10">
    <name type="scientific">Jeotgalibacillus marinus</name>
    <dbReference type="NCBI Taxonomy" id="86667"/>
    <lineage>
        <taxon>Bacteria</taxon>
        <taxon>Bacillati</taxon>
        <taxon>Bacillota</taxon>
        <taxon>Bacilli</taxon>
        <taxon>Bacillales</taxon>
        <taxon>Caryophanaceae</taxon>
        <taxon>Jeotgalibacillus</taxon>
    </lineage>
</organism>
<feature type="active site" description="Proton donor" evidence="8">
    <location>
        <position position="37"/>
    </location>
</feature>
<comment type="subcellular location">
    <subcellularLocation>
        <location evidence="8">Cytoplasm</location>
    </subcellularLocation>
</comment>
<comment type="function">
    <text evidence="8">Catalyzes the condensation of pantoate with beta-alanine in an ATP-dependent reaction via a pantoyl-adenylate intermediate.</text>
</comment>
<dbReference type="EMBL" id="JBFMIA010000001">
    <property type="protein sequence ID" value="MEW9500186.1"/>
    <property type="molecule type" value="Genomic_DNA"/>
</dbReference>
<accession>A0ABV3PYV6</accession>
<feature type="binding site" evidence="8">
    <location>
        <position position="61"/>
    </location>
    <ligand>
        <name>(R)-pantoate</name>
        <dbReference type="ChEBI" id="CHEBI:15980"/>
    </ligand>
</feature>
<feature type="binding site" evidence="8">
    <location>
        <position position="153"/>
    </location>
    <ligand>
        <name>(R)-pantoate</name>
        <dbReference type="ChEBI" id="CHEBI:15980"/>
    </ligand>
</feature>
<dbReference type="InterPro" id="IPR042176">
    <property type="entry name" value="Pantoate_ligase_C"/>
</dbReference>
<dbReference type="RefSeq" id="WP_367777471.1">
    <property type="nucleotide sequence ID" value="NZ_JBFMIA010000001.1"/>
</dbReference>
<evidence type="ECO:0000256" key="4">
    <source>
        <dbReference type="ARBA" id="ARBA00022655"/>
    </source>
</evidence>
<dbReference type="InterPro" id="IPR003721">
    <property type="entry name" value="Pantoate_ligase"/>
</dbReference>
<dbReference type="GO" id="GO:0004592">
    <property type="term" value="F:pantoate-beta-alanine ligase activity"/>
    <property type="evidence" value="ECO:0007669"/>
    <property type="project" value="UniProtKB-EC"/>
</dbReference>
<reference evidence="9 10" key="1">
    <citation type="journal article" date="1979" name="Int. J. Syst. Evol. Microbiol.">
        <title>Bacillus globisporus subsp. marinus subsp. nov.</title>
        <authorList>
            <person name="Liu H."/>
        </authorList>
    </citation>
    <scope>NUCLEOTIDE SEQUENCE [LARGE SCALE GENOMIC DNA]</scope>
    <source>
        <strain evidence="9 10">DSM 1297</strain>
    </source>
</reference>
<evidence type="ECO:0000313" key="9">
    <source>
        <dbReference type="EMBL" id="MEW9500186.1"/>
    </source>
</evidence>
<evidence type="ECO:0000256" key="5">
    <source>
        <dbReference type="ARBA" id="ARBA00022741"/>
    </source>
</evidence>
<feature type="binding site" evidence="8">
    <location>
        <position position="61"/>
    </location>
    <ligand>
        <name>beta-alanine</name>
        <dbReference type="ChEBI" id="CHEBI:57966"/>
    </ligand>
</feature>
<keyword evidence="8" id="KW-0963">Cytoplasm</keyword>
<comment type="catalytic activity">
    <reaction evidence="7 8">
        <text>(R)-pantoate + beta-alanine + ATP = (R)-pantothenate + AMP + diphosphate + H(+)</text>
        <dbReference type="Rhea" id="RHEA:10912"/>
        <dbReference type="ChEBI" id="CHEBI:15378"/>
        <dbReference type="ChEBI" id="CHEBI:15980"/>
        <dbReference type="ChEBI" id="CHEBI:29032"/>
        <dbReference type="ChEBI" id="CHEBI:30616"/>
        <dbReference type="ChEBI" id="CHEBI:33019"/>
        <dbReference type="ChEBI" id="CHEBI:57966"/>
        <dbReference type="ChEBI" id="CHEBI:456215"/>
        <dbReference type="EC" id="6.3.2.1"/>
    </reaction>
</comment>
<feature type="binding site" evidence="8">
    <location>
        <begin position="147"/>
        <end position="150"/>
    </location>
    <ligand>
        <name>ATP</name>
        <dbReference type="ChEBI" id="CHEBI:30616"/>
    </ligand>
</feature>
<sequence>MKIVLSSKEMQGFSKELIRQNQTIGFVPTMGFLHEGHLSLVDQSTKACDVTVMSIFVNPLQFGPNEDFDRYPRNIEQDIELARRAGVDFLFCPTVDDLYSKELPVTMTATKRTNVLCGASRPGHFDGVVSVLTVLFNIVQPQKAFFGRKDAQQVAVVQGLVDAYHFPIEVIAVDTVREEDGLAKSSRNVYLTDEERQQAPMLSRALNSAAEALSGKSIEQTIDDMTSFLKETTSGKIDYIQILHYPELEPVVEKKGEIIIALAVQFAHARLIDNIVLTLKEEK</sequence>
<feature type="binding site" evidence="8">
    <location>
        <begin position="184"/>
        <end position="187"/>
    </location>
    <ligand>
        <name>ATP</name>
        <dbReference type="ChEBI" id="CHEBI:30616"/>
    </ligand>
</feature>
<dbReference type="Proteomes" id="UP001556040">
    <property type="component" value="Unassembled WGS sequence"/>
</dbReference>
<comment type="caution">
    <text evidence="9">The sequence shown here is derived from an EMBL/GenBank/DDBJ whole genome shotgun (WGS) entry which is preliminary data.</text>
</comment>
<comment type="similarity">
    <text evidence="2 8">Belongs to the pantothenate synthetase family.</text>
</comment>
<dbReference type="PANTHER" id="PTHR21299:SF1">
    <property type="entry name" value="PANTOATE--BETA-ALANINE LIGASE"/>
    <property type="match status" value="1"/>
</dbReference>
<evidence type="ECO:0000256" key="7">
    <source>
        <dbReference type="ARBA" id="ARBA00048258"/>
    </source>
</evidence>
<feature type="binding site" evidence="8">
    <location>
        <begin position="30"/>
        <end position="37"/>
    </location>
    <ligand>
        <name>ATP</name>
        <dbReference type="ChEBI" id="CHEBI:30616"/>
    </ligand>
</feature>
<comment type="pathway">
    <text evidence="1 8">Cofactor biosynthesis; (R)-pantothenate biosynthesis; (R)-pantothenate from (R)-pantoate and beta-alanine: step 1/1.</text>
</comment>
<evidence type="ECO:0000313" key="10">
    <source>
        <dbReference type="Proteomes" id="UP001556040"/>
    </source>
</evidence>